<dbReference type="Gene3D" id="1.20.144.10">
    <property type="entry name" value="Phosphatidic acid phosphatase type 2/haloperoxidase"/>
    <property type="match status" value="1"/>
</dbReference>
<dbReference type="KEGG" id="bja:bll7711"/>
<organism evidence="2 3">
    <name type="scientific">Bradyrhizobium diazoefficiens (strain JCM 10833 / BCRC 13528 / IAM 13628 / NBRC 14792 / USDA 110)</name>
    <dbReference type="NCBI Taxonomy" id="224911"/>
    <lineage>
        <taxon>Bacteria</taxon>
        <taxon>Pseudomonadati</taxon>
        <taxon>Pseudomonadota</taxon>
        <taxon>Alphaproteobacteria</taxon>
        <taxon>Hyphomicrobiales</taxon>
        <taxon>Nitrobacteraceae</taxon>
        <taxon>Bradyrhizobium</taxon>
    </lineage>
</organism>
<evidence type="ECO:0000313" key="2">
    <source>
        <dbReference type="EMBL" id="BAC52976.1"/>
    </source>
</evidence>
<evidence type="ECO:0000313" key="3">
    <source>
        <dbReference type="Proteomes" id="UP000002526"/>
    </source>
</evidence>
<evidence type="ECO:0000259" key="1">
    <source>
        <dbReference type="SMART" id="SM00014"/>
    </source>
</evidence>
<dbReference type="OrthoDB" id="9780507at2"/>
<dbReference type="eggNOG" id="COG0671">
    <property type="taxonomic scope" value="Bacteria"/>
</dbReference>
<dbReference type="PATRIC" id="fig|224911.5.peg.7934"/>
<dbReference type="CDD" id="cd01610">
    <property type="entry name" value="PAP2_like"/>
    <property type="match status" value="1"/>
</dbReference>
<keyword evidence="3" id="KW-1185">Reference proteome</keyword>
<protein>
    <submittedName>
        <fullName evidence="2">Bll7711 protein</fullName>
    </submittedName>
</protein>
<dbReference type="SUPFAM" id="SSF48317">
    <property type="entry name" value="Acid phosphatase/Vanadium-dependent haloperoxidase"/>
    <property type="match status" value="1"/>
</dbReference>
<dbReference type="InterPro" id="IPR036938">
    <property type="entry name" value="PAP2/HPO_sf"/>
</dbReference>
<proteinExistence type="predicted"/>
<dbReference type="Pfam" id="PF01569">
    <property type="entry name" value="PAP2"/>
    <property type="match status" value="1"/>
</dbReference>
<accession>Q89CT4</accession>
<dbReference type="Proteomes" id="UP000002526">
    <property type="component" value="Chromosome"/>
</dbReference>
<dbReference type="EMBL" id="BA000040">
    <property type="protein sequence ID" value="BAC52976.1"/>
    <property type="molecule type" value="Genomic_DNA"/>
</dbReference>
<dbReference type="HOGENOM" id="CLU_1044555_0_0_5"/>
<reference evidence="3" key="1">
    <citation type="journal article" date="2002" name="DNA Res.">
        <title>Complete genomic sequence of nitrogen-fixing symbiotic bacterium Bradyrhizobium japonicum USDA110.</title>
        <authorList>
            <person name="Kaneko T."/>
            <person name="Nakamura Y."/>
            <person name="Sato S."/>
            <person name="Minamisawa K."/>
            <person name="Uchiumi T."/>
            <person name="Sasamoto S."/>
            <person name="Watanabe A."/>
            <person name="Idesawa K."/>
            <person name="Iriguchi M."/>
            <person name="Kawashima K."/>
            <person name="Kohara M."/>
            <person name="Matsumoto M."/>
            <person name="Shimpo S."/>
            <person name="Tsuruoka H."/>
            <person name="Wada T."/>
            <person name="Yamada M."/>
            <person name="Tabata S."/>
        </authorList>
    </citation>
    <scope>NUCLEOTIDE SEQUENCE [LARGE SCALE GENOMIC DNA]</scope>
    <source>
        <strain evidence="3">JCM 10833 / BCRC 13528 / IAM 13628 / NBRC 14792 / USDA 110</strain>
    </source>
</reference>
<dbReference type="InterPro" id="IPR000326">
    <property type="entry name" value="PAP2/HPO"/>
</dbReference>
<dbReference type="SMART" id="SM00014">
    <property type="entry name" value="acidPPc"/>
    <property type="match status" value="1"/>
</dbReference>
<feature type="domain" description="Phosphatidic acid phosphatase type 2/haloperoxidase" evidence="1">
    <location>
        <begin position="142"/>
        <end position="254"/>
    </location>
</feature>
<gene>
    <name evidence="2" type="ordered locus">bll7711</name>
</gene>
<sequence>MIGNGMPSNHNNAPRPKPMALSSIDLSLASNASVRRTVPRRERFSRRLIERPGRLALLSNHSFTEIAAGHKDICERRQSMTIRVHPLSADIELARAIARHTRPLPERISGALTWGADEHILTAVAVGWWLWCRAKPLPQRHASDHVLLTTLASVLLPHLLKTHFDQVRPDRRTVRGHLHGIPLSGRALDAFPSGHAVHVGALASAAAVLSPAKRNLAWGLGAVLVSTRVFLLAHWASDVLAGLAIGVALERVIRRLTGFGRQGRSG</sequence>
<dbReference type="AlphaFoldDB" id="Q89CT4"/>
<dbReference type="STRING" id="224911.AAV28_36260"/>
<dbReference type="EnsemblBacteria" id="BAC52976">
    <property type="protein sequence ID" value="BAC52976"/>
    <property type="gene ID" value="BAC52976"/>
</dbReference>
<dbReference type="InParanoid" id="Q89CT4"/>
<name>Q89CT4_BRADU</name>